<evidence type="ECO:0008006" key="4">
    <source>
        <dbReference type="Google" id="ProtNLM"/>
    </source>
</evidence>
<proteinExistence type="predicted"/>
<evidence type="ECO:0000313" key="3">
    <source>
        <dbReference type="Proteomes" id="UP000823775"/>
    </source>
</evidence>
<organism evidence="2 3">
    <name type="scientific">Datura stramonium</name>
    <name type="common">Jimsonweed</name>
    <name type="synonym">Common thornapple</name>
    <dbReference type="NCBI Taxonomy" id="4076"/>
    <lineage>
        <taxon>Eukaryota</taxon>
        <taxon>Viridiplantae</taxon>
        <taxon>Streptophyta</taxon>
        <taxon>Embryophyta</taxon>
        <taxon>Tracheophyta</taxon>
        <taxon>Spermatophyta</taxon>
        <taxon>Magnoliopsida</taxon>
        <taxon>eudicotyledons</taxon>
        <taxon>Gunneridae</taxon>
        <taxon>Pentapetalae</taxon>
        <taxon>asterids</taxon>
        <taxon>lamiids</taxon>
        <taxon>Solanales</taxon>
        <taxon>Solanaceae</taxon>
        <taxon>Solanoideae</taxon>
        <taxon>Datureae</taxon>
        <taxon>Datura</taxon>
    </lineage>
</organism>
<dbReference type="EMBL" id="JACEIK010101611">
    <property type="protein sequence ID" value="MCE5167407.1"/>
    <property type="molecule type" value="Genomic_DNA"/>
</dbReference>
<gene>
    <name evidence="2" type="ORF">HAX54_000563</name>
</gene>
<name>A0ABS8YAZ6_DATST</name>
<evidence type="ECO:0000313" key="2">
    <source>
        <dbReference type="EMBL" id="MCE5167407.1"/>
    </source>
</evidence>
<comment type="caution">
    <text evidence="2">The sequence shown here is derived from an EMBL/GenBank/DDBJ whole genome shotgun (WGS) entry which is preliminary data.</text>
</comment>
<evidence type="ECO:0000256" key="1">
    <source>
        <dbReference type="SAM" id="Phobius"/>
    </source>
</evidence>
<accession>A0ABS8YAZ6</accession>
<keyword evidence="1" id="KW-1133">Transmembrane helix</keyword>
<sequence length="172" mass="19511">MVKRLSEVAFLTGQPLGYYGSWSLFALSHHYLVWIAAKRAYPMSQTLFIDYSFLGDDILITDAKVAEQYSSLLDKLRVTISVAKSIISENGTIEFVNRFWTKDMQIDLSPISLRALTACRMTVGLCQLSARYSISISMLQRLGGAGFRVRSRLHSTQSKRWERLKATAQKPH</sequence>
<dbReference type="Proteomes" id="UP000823775">
    <property type="component" value="Unassembled WGS sequence"/>
</dbReference>
<dbReference type="PANTHER" id="PTHR34456:SF13">
    <property type="entry name" value="REVERSE TRANSCRIPTASE DOMAIN-CONTAINING PROTEIN"/>
    <property type="match status" value="1"/>
</dbReference>
<dbReference type="Pfam" id="PF05919">
    <property type="entry name" value="Mitovir_RNA_pol"/>
    <property type="match status" value="1"/>
</dbReference>
<protein>
    <recommendedName>
        <fullName evidence="4">Reverse transcriptase domain-containing protein</fullName>
    </recommendedName>
</protein>
<keyword evidence="3" id="KW-1185">Reference proteome</keyword>
<reference evidence="2 3" key="1">
    <citation type="journal article" date="2021" name="BMC Genomics">
        <title>Datura genome reveals duplications of psychoactive alkaloid biosynthetic genes and high mutation rate following tissue culture.</title>
        <authorList>
            <person name="Rajewski A."/>
            <person name="Carter-House D."/>
            <person name="Stajich J."/>
            <person name="Litt A."/>
        </authorList>
    </citation>
    <scope>NUCLEOTIDE SEQUENCE [LARGE SCALE GENOMIC DNA]</scope>
    <source>
        <strain evidence="2">AR-01</strain>
    </source>
</reference>
<dbReference type="PANTHER" id="PTHR34456">
    <property type="entry name" value="MITOVIRUS RNA-DEPENDENT RNA POLYMERASE"/>
    <property type="match status" value="1"/>
</dbReference>
<keyword evidence="1" id="KW-0812">Transmembrane</keyword>
<feature type="transmembrane region" description="Helical" evidence="1">
    <location>
        <begin position="16"/>
        <end position="37"/>
    </location>
</feature>
<dbReference type="InterPro" id="IPR008686">
    <property type="entry name" value="RNA_pol_mitovir"/>
</dbReference>
<feature type="non-terminal residue" evidence="2">
    <location>
        <position position="172"/>
    </location>
</feature>
<keyword evidence="1" id="KW-0472">Membrane</keyword>